<keyword evidence="1" id="KW-1133">Transmembrane helix</keyword>
<dbReference type="AlphaFoldDB" id="L8GLP6"/>
<reference evidence="3 4" key="1">
    <citation type="journal article" date="2013" name="Genome Biol.">
        <title>Genome of Acanthamoeba castellanii highlights extensive lateral gene transfer and early evolution of tyrosine kinase signaling.</title>
        <authorList>
            <person name="Clarke M."/>
            <person name="Lohan A.J."/>
            <person name="Liu B."/>
            <person name="Lagkouvardos I."/>
            <person name="Roy S."/>
            <person name="Zafar N."/>
            <person name="Bertelli C."/>
            <person name="Schilde C."/>
            <person name="Kianianmomeni A."/>
            <person name="Burglin T.R."/>
            <person name="Frech C."/>
            <person name="Turcotte B."/>
            <person name="Kopec K.O."/>
            <person name="Synnott J.M."/>
            <person name="Choo C."/>
            <person name="Paponov I."/>
            <person name="Finkler A."/>
            <person name="Soon Heng Tan C."/>
            <person name="Hutchins A.P."/>
            <person name="Weinmeier T."/>
            <person name="Rattei T."/>
            <person name="Chu J.S."/>
            <person name="Gimenez G."/>
            <person name="Irimia M."/>
            <person name="Rigden D.J."/>
            <person name="Fitzpatrick D.A."/>
            <person name="Lorenzo-Morales J."/>
            <person name="Bateman A."/>
            <person name="Chiu C.H."/>
            <person name="Tang P."/>
            <person name="Hegemann P."/>
            <person name="Fromm H."/>
            <person name="Raoult D."/>
            <person name="Greub G."/>
            <person name="Miranda-Saavedra D."/>
            <person name="Chen N."/>
            <person name="Nash P."/>
            <person name="Ginger M.L."/>
            <person name="Horn M."/>
            <person name="Schaap P."/>
            <person name="Caler L."/>
            <person name="Loftus B."/>
        </authorList>
    </citation>
    <scope>NUCLEOTIDE SEQUENCE [LARGE SCALE GENOMIC DNA]</scope>
    <source>
        <strain evidence="3 4">Neff</strain>
    </source>
</reference>
<sequence>MTITRHFTCTLLFLLGLVLASLCMEASAGFASGSPSYENDGLRLDELIEEEDEWVVAPPIDDDGGHEQQLHDQMAKRSGRAQQMRLEDLWERHFWRTVAGVAVEVVMLAVILGVCMGVSSKIGALFLFVVFALHVLFFFFVLLRVRITDPVSDLGKAWGDVY</sequence>
<evidence type="ECO:0008006" key="5">
    <source>
        <dbReference type="Google" id="ProtNLM"/>
    </source>
</evidence>
<accession>L8GLP6</accession>
<keyword evidence="4" id="KW-1185">Reference proteome</keyword>
<protein>
    <recommendedName>
        <fullName evidence="5">Transmembrane protein</fullName>
    </recommendedName>
</protein>
<gene>
    <name evidence="3" type="ORF">ACA1_038070</name>
</gene>
<dbReference type="GeneID" id="14914212"/>
<evidence type="ECO:0000313" key="3">
    <source>
        <dbReference type="EMBL" id="ELR13623.1"/>
    </source>
</evidence>
<evidence type="ECO:0000256" key="2">
    <source>
        <dbReference type="SAM" id="SignalP"/>
    </source>
</evidence>
<name>L8GLP6_ACACF</name>
<proteinExistence type="predicted"/>
<keyword evidence="1" id="KW-0812">Transmembrane</keyword>
<dbReference type="Proteomes" id="UP000011083">
    <property type="component" value="Unassembled WGS sequence"/>
</dbReference>
<keyword evidence="1" id="KW-0472">Membrane</keyword>
<dbReference type="RefSeq" id="XP_004335636.1">
    <property type="nucleotide sequence ID" value="XM_004335588.1"/>
</dbReference>
<feature type="transmembrane region" description="Helical" evidence="1">
    <location>
        <begin position="122"/>
        <end position="143"/>
    </location>
</feature>
<evidence type="ECO:0000313" key="4">
    <source>
        <dbReference type="Proteomes" id="UP000011083"/>
    </source>
</evidence>
<feature type="transmembrane region" description="Helical" evidence="1">
    <location>
        <begin position="94"/>
        <end position="115"/>
    </location>
</feature>
<organism evidence="3 4">
    <name type="scientific">Acanthamoeba castellanii (strain ATCC 30010 / Neff)</name>
    <dbReference type="NCBI Taxonomy" id="1257118"/>
    <lineage>
        <taxon>Eukaryota</taxon>
        <taxon>Amoebozoa</taxon>
        <taxon>Discosea</taxon>
        <taxon>Longamoebia</taxon>
        <taxon>Centramoebida</taxon>
        <taxon>Acanthamoebidae</taxon>
        <taxon>Acanthamoeba</taxon>
    </lineage>
</organism>
<dbReference type="VEuPathDB" id="AmoebaDB:ACA1_038070"/>
<dbReference type="EMBL" id="KB008087">
    <property type="protein sequence ID" value="ELR13623.1"/>
    <property type="molecule type" value="Genomic_DNA"/>
</dbReference>
<feature type="chain" id="PRO_5003989630" description="Transmembrane protein" evidence="2">
    <location>
        <begin position="21"/>
        <end position="162"/>
    </location>
</feature>
<feature type="signal peptide" evidence="2">
    <location>
        <begin position="1"/>
        <end position="20"/>
    </location>
</feature>
<evidence type="ECO:0000256" key="1">
    <source>
        <dbReference type="SAM" id="Phobius"/>
    </source>
</evidence>
<dbReference type="KEGG" id="acan:ACA1_038070"/>
<keyword evidence="2" id="KW-0732">Signal</keyword>